<protein>
    <submittedName>
        <fullName evidence="3">Transposase</fullName>
    </submittedName>
</protein>
<dbReference type="NCBIfam" id="NF040570">
    <property type="entry name" value="guided_TnpB"/>
    <property type="match status" value="1"/>
</dbReference>
<evidence type="ECO:0000313" key="3">
    <source>
        <dbReference type="EMBL" id="GMB87384.1"/>
    </source>
</evidence>
<dbReference type="AlphaFoldDB" id="A0AAV5PFJ0"/>
<keyword evidence="1" id="KW-0238">DNA-binding</keyword>
<accession>A0AAV5PFJ0</accession>
<sequence>MQDDAMHKYTTHFVKEYDAICIEDLDVKGMLMSHVASKGVHRALFGRFRSYLEYKCKSAGVKLVIANRFYPSTQRCAACGNIKKDDEKITLSGNKKNGTKHNEYVCYNKKCPNYNKVVDRDMNAMMNLTFLIDHPRYNKAL</sequence>
<dbReference type="GO" id="GO:0003677">
    <property type="term" value="F:DNA binding"/>
    <property type="evidence" value="ECO:0007669"/>
    <property type="project" value="UniProtKB-KW"/>
</dbReference>
<comment type="caution">
    <text evidence="3">The sequence shown here is derived from an EMBL/GenBank/DDBJ whole genome shotgun (WGS) entry which is preliminary data.</text>
</comment>
<gene>
    <name evidence="3" type="ORF">ME0900_17580</name>
</gene>
<dbReference type="EMBL" id="BSWK01000040">
    <property type="protein sequence ID" value="GMB87384.1"/>
    <property type="molecule type" value="Genomic_DNA"/>
</dbReference>
<dbReference type="InterPro" id="IPR010095">
    <property type="entry name" value="Cas12f1-like_TNB"/>
</dbReference>
<evidence type="ECO:0000259" key="2">
    <source>
        <dbReference type="Pfam" id="PF07282"/>
    </source>
</evidence>
<organism evidence="3 4">
    <name type="scientific">Lactobacillus delbrueckii subsp. bulgaricus</name>
    <dbReference type="NCBI Taxonomy" id="1585"/>
    <lineage>
        <taxon>Bacteria</taxon>
        <taxon>Bacillati</taxon>
        <taxon>Bacillota</taxon>
        <taxon>Bacilli</taxon>
        <taxon>Lactobacillales</taxon>
        <taxon>Lactobacillaceae</taxon>
        <taxon>Lactobacillus</taxon>
    </lineage>
</organism>
<proteinExistence type="predicted"/>
<dbReference type="Proteomes" id="UP001165243">
    <property type="component" value="Unassembled WGS sequence"/>
</dbReference>
<name>A0AAV5PFJ0_LACDE</name>
<dbReference type="Pfam" id="PF07282">
    <property type="entry name" value="Cas12f1-like_TNB"/>
    <property type="match status" value="1"/>
</dbReference>
<evidence type="ECO:0000313" key="4">
    <source>
        <dbReference type="Proteomes" id="UP001165243"/>
    </source>
</evidence>
<dbReference type="NCBIfam" id="TIGR01766">
    <property type="entry name" value="IS200/IS605 family accessory protein TnpB-like domain"/>
    <property type="match status" value="1"/>
</dbReference>
<feature type="domain" description="Cas12f1-like TNB" evidence="2">
    <location>
        <begin position="45"/>
        <end position="128"/>
    </location>
</feature>
<evidence type="ECO:0000256" key="1">
    <source>
        <dbReference type="ARBA" id="ARBA00023125"/>
    </source>
</evidence>
<reference evidence="3" key="1">
    <citation type="submission" date="2023-04" db="EMBL/GenBank/DDBJ databases">
        <title>Draft genome sequences of Lactobacillus delbrueckii subsp. bulgaricus ME-900 and ME-901 with improved acid tolerance.</title>
        <authorList>
            <person name="Ishida T."/>
            <person name="Yamamoto E."/>
            <person name="Koizumi A."/>
            <person name="Fujiwara S."/>
            <person name="Makino S."/>
            <person name="Kano H."/>
            <person name="Kimura K."/>
        </authorList>
    </citation>
    <scope>NUCLEOTIDE SEQUENCE</scope>
    <source>
        <strain evidence="3">ME-900</strain>
    </source>
</reference>